<dbReference type="GO" id="GO:0003677">
    <property type="term" value="F:DNA binding"/>
    <property type="evidence" value="ECO:0007669"/>
    <property type="project" value="UniProtKB-KW"/>
</dbReference>
<dbReference type="Gene3D" id="3.30.450.40">
    <property type="match status" value="1"/>
</dbReference>
<comment type="caution">
    <text evidence="6">The sequence shown here is derived from an EMBL/GenBank/DDBJ whole genome shotgun (WGS) entry which is preliminary data.</text>
</comment>
<dbReference type="PROSITE" id="PS51078">
    <property type="entry name" value="ICLR_ED"/>
    <property type="match status" value="1"/>
</dbReference>
<dbReference type="InterPro" id="IPR036390">
    <property type="entry name" value="WH_DNA-bd_sf"/>
</dbReference>
<keyword evidence="1" id="KW-0805">Transcription regulation</keyword>
<dbReference type="Pfam" id="PF01614">
    <property type="entry name" value="IclR_C"/>
    <property type="match status" value="1"/>
</dbReference>
<keyword evidence="2 6" id="KW-0238">DNA-binding</keyword>
<dbReference type="SMART" id="SM00346">
    <property type="entry name" value="HTH_ICLR"/>
    <property type="match status" value="1"/>
</dbReference>
<dbReference type="SUPFAM" id="SSF46785">
    <property type="entry name" value="Winged helix' DNA-binding domain"/>
    <property type="match status" value="1"/>
</dbReference>
<dbReference type="PANTHER" id="PTHR30136">
    <property type="entry name" value="HELIX-TURN-HELIX TRANSCRIPTIONAL REGULATOR, ICLR FAMILY"/>
    <property type="match status" value="1"/>
</dbReference>
<evidence type="ECO:0000256" key="3">
    <source>
        <dbReference type="ARBA" id="ARBA00023163"/>
    </source>
</evidence>
<dbReference type="GO" id="GO:0045892">
    <property type="term" value="P:negative regulation of DNA-templated transcription"/>
    <property type="evidence" value="ECO:0007669"/>
    <property type="project" value="TreeGrafter"/>
</dbReference>
<accession>A0AAW3T906</accession>
<dbReference type="Pfam" id="PF09339">
    <property type="entry name" value="HTH_IclR"/>
    <property type="match status" value="1"/>
</dbReference>
<dbReference type="GO" id="GO:0003700">
    <property type="term" value="F:DNA-binding transcription factor activity"/>
    <property type="evidence" value="ECO:0007669"/>
    <property type="project" value="TreeGrafter"/>
</dbReference>
<evidence type="ECO:0000313" key="7">
    <source>
        <dbReference type="Proteomes" id="UP000590225"/>
    </source>
</evidence>
<evidence type="ECO:0000313" key="6">
    <source>
        <dbReference type="EMBL" id="MBA8991573.1"/>
    </source>
</evidence>
<dbReference type="InterPro" id="IPR050707">
    <property type="entry name" value="HTH_MetabolicPath_Reg"/>
</dbReference>
<reference evidence="6 7" key="1">
    <citation type="submission" date="2020-07" db="EMBL/GenBank/DDBJ databases">
        <title>Above-ground endophytic microbial communities from plants in different locations in the United States.</title>
        <authorList>
            <person name="Frank C."/>
        </authorList>
    </citation>
    <scope>NUCLEOTIDE SEQUENCE [LARGE SCALE GENOMIC DNA]</scope>
    <source>
        <strain evidence="6 7">WPL5_2</strain>
    </source>
</reference>
<dbReference type="InterPro" id="IPR036388">
    <property type="entry name" value="WH-like_DNA-bd_sf"/>
</dbReference>
<gene>
    <name evidence="6" type="ORF">FHW23_002842</name>
</gene>
<dbReference type="Gene3D" id="1.10.10.10">
    <property type="entry name" value="Winged helix-like DNA-binding domain superfamily/Winged helix DNA-binding domain"/>
    <property type="match status" value="1"/>
</dbReference>
<evidence type="ECO:0000259" key="4">
    <source>
        <dbReference type="PROSITE" id="PS51077"/>
    </source>
</evidence>
<protein>
    <submittedName>
        <fullName evidence="6">DNA-binding IclR family transcriptional regulator</fullName>
    </submittedName>
</protein>
<dbReference type="RefSeq" id="WP_182516636.1">
    <property type="nucleotide sequence ID" value="NZ_JACGXP010000004.1"/>
</dbReference>
<dbReference type="InterPro" id="IPR005471">
    <property type="entry name" value="Tscrpt_reg_IclR_N"/>
</dbReference>
<dbReference type="EMBL" id="JACGXP010000004">
    <property type="protein sequence ID" value="MBA8991573.1"/>
    <property type="molecule type" value="Genomic_DNA"/>
</dbReference>
<organism evidence="6 7">
    <name type="scientific">Curtobacterium pusillum</name>
    <dbReference type="NCBI Taxonomy" id="69373"/>
    <lineage>
        <taxon>Bacteria</taxon>
        <taxon>Bacillati</taxon>
        <taxon>Actinomycetota</taxon>
        <taxon>Actinomycetes</taxon>
        <taxon>Micrococcales</taxon>
        <taxon>Microbacteriaceae</taxon>
        <taxon>Curtobacterium</taxon>
    </lineage>
</organism>
<evidence type="ECO:0000259" key="5">
    <source>
        <dbReference type="PROSITE" id="PS51078"/>
    </source>
</evidence>
<name>A0AAW3T906_9MICO</name>
<dbReference type="PROSITE" id="PS51077">
    <property type="entry name" value="HTH_ICLR"/>
    <property type="match status" value="1"/>
</dbReference>
<proteinExistence type="predicted"/>
<feature type="domain" description="IclR-ED" evidence="5">
    <location>
        <begin position="73"/>
        <end position="255"/>
    </location>
</feature>
<dbReference type="SUPFAM" id="SSF55781">
    <property type="entry name" value="GAF domain-like"/>
    <property type="match status" value="1"/>
</dbReference>
<keyword evidence="3" id="KW-0804">Transcription</keyword>
<dbReference type="AlphaFoldDB" id="A0AAW3T906"/>
<evidence type="ECO:0000256" key="2">
    <source>
        <dbReference type="ARBA" id="ARBA00023125"/>
    </source>
</evidence>
<dbReference type="PANTHER" id="PTHR30136:SF35">
    <property type="entry name" value="HTH-TYPE TRANSCRIPTIONAL REGULATOR RV1719"/>
    <property type="match status" value="1"/>
</dbReference>
<sequence length="261" mass="27451">MADIAAEEGGIEILSKAGAIVDALAAAKVLTVNAIAEAVGEPTSSTYRLLQSLIAMGWVEPAPSRGTYRLGLACMQVGGVLEDSLDVRGLALPRMRELRSTADVAALLCYRRGTRAVCVERIEGHDVRSVAMQVGDSLPLHVGGAPLALLAFLPSGEQHAVIDELLAADDLPYPTPAADVLREDVARIRDRGYARSDEDVTIGIAAFGSPVFNHRGELVAAVSISGLRERLIDREPELAALVMDTAAAISADLGYEGADRG</sequence>
<evidence type="ECO:0000256" key="1">
    <source>
        <dbReference type="ARBA" id="ARBA00023015"/>
    </source>
</evidence>
<dbReference type="InterPro" id="IPR029016">
    <property type="entry name" value="GAF-like_dom_sf"/>
</dbReference>
<dbReference type="Proteomes" id="UP000590225">
    <property type="component" value="Unassembled WGS sequence"/>
</dbReference>
<dbReference type="InterPro" id="IPR014757">
    <property type="entry name" value="Tscrpt_reg_IclR_C"/>
</dbReference>
<feature type="domain" description="HTH iclR-type" evidence="4">
    <location>
        <begin position="11"/>
        <end position="72"/>
    </location>
</feature>